<keyword evidence="3" id="KW-0865">Zymogen</keyword>
<dbReference type="InterPro" id="IPR002692">
    <property type="entry name" value="S45"/>
</dbReference>
<evidence type="ECO:0000313" key="6">
    <source>
        <dbReference type="EMBL" id="MYM84897.1"/>
    </source>
</evidence>
<dbReference type="InterPro" id="IPR023343">
    <property type="entry name" value="Penicillin_amidase_dom1"/>
</dbReference>
<dbReference type="AlphaFoldDB" id="A0A6L8MS52"/>
<dbReference type="InterPro" id="IPR014395">
    <property type="entry name" value="Pen/GL7ACA/AHL_acylase"/>
</dbReference>
<dbReference type="InterPro" id="IPR029055">
    <property type="entry name" value="Ntn_hydrolases_N"/>
</dbReference>
<feature type="binding site" evidence="5">
    <location>
        <position position="330"/>
    </location>
    <ligand>
        <name>Ca(2+)</name>
        <dbReference type="ChEBI" id="CHEBI:29108"/>
    </ligand>
</feature>
<organism evidence="6 7">
    <name type="scientific">Duganella lactea</name>
    <dbReference type="NCBI Taxonomy" id="2692173"/>
    <lineage>
        <taxon>Bacteria</taxon>
        <taxon>Pseudomonadati</taxon>
        <taxon>Pseudomonadota</taxon>
        <taxon>Betaproteobacteria</taxon>
        <taxon>Burkholderiales</taxon>
        <taxon>Oxalobacteraceae</taxon>
        <taxon>Telluria group</taxon>
        <taxon>Duganella</taxon>
    </lineage>
</organism>
<keyword evidence="2" id="KW-0378">Hydrolase</keyword>
<dbReference type="Proteomes" id="UP000474565">
    <property type="component" value="Unassembled WGS sequence"/>
</dbReference>
<dbReference type="Pfam" id="PF01804">
    <property type="entry name" value="Penicil_amidase"/>
    <property type="match status" value="1"/>
</dbReference>
<dbReference type="EMBL" id="WWCP01000042">
    <property type="protein sequence ID" value="MYM84897.1"/>
    <property type="molecule type" value="Genomic_DNA"/>
</dbReference>
<dbReference type="Gene3D" id="3.60.20.10">
    <property type="entry name" value="Glutamine Phosphoribosylpyrophosphate, subunit 1, domain 1"/>
    <property type="match status" value="1"/>
</dbReference>
<dbReference type="Gene3D" id="2.30.120.10">
    <property type="match status" value="1"/>
</dbReference>
<dbReference type="Gene3D" id="1.10.439.10">
    <property type="entry name" value="Penicillin Amidohydrolase, domain 1"/>
    <property type="match status" value="1"/>
</dbReference>
<proteinExistence type="inferred from homology"/>
<evidence type="ECO:0008006" key="8">
    <source>
        <dbReference type="Google" id="ProtNLM"/>
    </source>
</evidence>
<feature type="active site" description="Nucleophile" evidence="4">
    <location>
        <position position="255"/>
    </location>
</feature>
<dbReference type="Gene3D" id="1.10.1400.10">
    <property type="match status" value="1"/>
</dbReference>
<accession>A0A6L8MS52</accession>
<protein>
    <recommendedName>
        <fullName evidence="8">Penicillin acylase family protein</fullName>
    </recommendedName>
</protein>
<evidence type="ECO:0000313" key="7">
    <source>
        <dbReference type="Proteomes" id="UP000474565"/>
    </source>
</evidence>
<feature type="binding site" evidence="5">
    <location>
        <position position="327"/>
    </location>
    <ligand>
        <name>Ca(2+)</name>
        <dbReference type="ChEBI" id="CHEBI:29108"/>
    </ligand>
</feature>
<dbReference type="SUPFAM" id="SSF56235">
    <property type="entry name" value="N-terminal nucleophile aminohydrolases (Ntn hydrolases)"/>
    <property type="match status" value="1"/>
</dbReference>
<keyword evidence="5" id="KW-0106">Calcium</keyword>
<dbReference type="PANTHER" id="PTHR34218:SF4">
    <property type="entry name" value="ACYL-HOMOSERINE LACTONE ACYLASE QUIP"/>
    <property type="match status" value="1"/>
</dbReference>
<name>A0A6L8MS52_9BURK</name>
<dbReference type="RefSeq" id="WP_161021308.1">
    <property type="nucleotide sequence ID" value="NZ_WWCP01000042.1"/>
</dbReference>
<feature type="binding site" evidence="5">
    <location>
        <position position="201"/>
    </location>
    <ligand>
        <name>Ca(2+)</name>
        <dbReference type="ChEBI" id="CHEBI:29108"/>
    </ligand>
</feature>
<sequence>MFCLQSNKVHRVTGRFPLLWRFILLLLLPATFGAVLLARTYLATAPASVATLVVAAPAGPAIVRFDALGVASVSARCESDVYFVTGYLHARDRLWQMEVQRRLVNGTLSEAFGVGALERDTWMRTLSLRRAAQSAWDVLSSDARQSLQAYAAGVNAWIAEGKPLPPEFAALGLRPERWTPLDSLAWMKMFSLTLSGNMNRELARLLAGQSLSEAQMATFFAPSLGASPRPAPAVAEPLQAALANVLQSESRYVGSNAWVVGGTLTGGQGALLANDPHLQLQMPSLWYPISQAGGTLRTSGMSLVGLPLVVFGRNEAIAWGGTSMVADTQDLYFERTDPQHPRQYWSNGQWRPFTSRVESVQVRADFPATLRPALKPVEVEVRQTNHGPVVSDRLGLGQQPVALRWVALEPGDTTYEAALRLTHASDWTSFKAALALFATPALNMLYADRKGNIGYLGVGRIPLRSHGDGSLPQQVGADAAEWTGYIPASEMPQRYNPPSGYIVSANNKMMDDSYPYFLSLDWAPPGRAQRITQLLEQVSQRHRQVAVTDFKQIQADVTSLPAQRMVGLLRQLKPQSAPQREALRLLADWNGSMSSDSAAAAVFNVWTLHLGKALFDTALHQRAVTGAEHKYLEGLFHNASVDQLYRAVTDPRQPWCTNKAPFADSACGQLMLSALDGALHDLRKSAGSDIAGWRWGRLHYSQYAHQPFSRVNFLRDVFDYTGPGAGTADTVNVANFEDDGAGHYRQTFGSSFRQVMQLSAQGSQHWYMNSTGQVGNVFSRHYTDMATLFGSGSYAVMPPIDAGGRAAP</sequence>
<comment type="similarity">
    <text evidence="1">Belongs to the peptidase S45 family.</text>
</comment>
<dbReference type="GO" id="GO:0046872">
    <property type="term" value="F:metal ion binding"/>
    <property type="evidence" value="ECO:0007669"/>
    <property type="project" value="UniProtKB-KW"/>
</dbReference>
<dbReference type="GO" id="GO:0016811">
    <property type="term" value="F:hydrolase activity, acting on carbon-nitrogen (but not peptide) bonds, in linear amides"/>
    <property type="evidence" value="ECO:0007669"/>
    <property type="project" value="InterPro"/>
</dbReference>
<gene>
    <name evidence="6" type="ORF">GTP44_23485</name>
</gene>
<evidence type="ECO:0000256" key="2">
    <source>
        <dbReference type="ARBA" id="ARBA00022801"/>
    </source>
</evidence>
<dbReference type="PIRSF" id="PIRSF001227">
    <property type="entry name" value="Pen_acylase"/>
    <property type="match status" value="1"/>
</dbReference>
<evidence type="ECO:0000256" key="4">
    <source>
        <dbReference type="PIRSR" id="PIRSR001227-1"/>
    </source>
</evidence>
<dbReference type="InterPro" id="IPR043146">
    <property type="entry name" value="Penicillin_amidase_N_B-knob"/>
</dbReference>
<comment type="caution">
    <text evidence="6">The sequence shown here is derived from an EMBL/GenBank/DDBJ whole genome shotgun (WGS) entry which is preliminary data.</text>
</comment>
<dbReference type="GO" id="GO:0017000">
    <property type="term" value="P:antibiotic biosynthetic process"/>
    <property type="evidence" value="ECO:0007669"/>
    <property type="project" value="InterPro"/>
</dbReference>
<dbReference type="PANTHER" id="PTHR34218">
    <property type="entry name" value="PEPTIDASE S45 PENICILLIN AMIDASE"/>
    <property type="match status" value="1"/>
</dbReference>
<evidence type="ECO:0000256" key="1">
    <source>
        <dbReference type="ARBA" id="ARBA00006586"/>
    </source>
</evidence>
<comment type="cofactor">
    <cofactor evidence="5">
        <name>Ca(2+)</name>
        <dbReference type="ChEBI" id="CHEBI:29108"/>
    </cofactor>
    <text evidence="5">Binds 1 Ca(2+) ion per dimer.</text>
</comment>
<dbReference type="InterPro" id="IPR043147">
    <property type="entry name" value="Penicillin_amidase_A-knob"/>
</dbReference>
<evidence type="ECO:0000256" key="5">
    <source>
        <dbReference type="PIRSR" id="PIRSR001227-2"/>
    </source>
</evidence>
<dbReference type="CDD" id="cd03747">
    <property type="entry name" value="Ntn_PGA_like"/>
    <property type="match status" value="1"/>
</dbReference>
<keyword evidence="5" id="KW-0479">Metal-binding</keyword>
<reference evidence="6 7" key="1">
    <citation type="submission" date="2019-12" db="EMBL/GenBank/DDBJ databases">
        <title>Novel species isolated from a subtropical stream in China.</title>
        <authorList>
            <person name="Lu H."/>
        </authorList>
    </citation>
    <scope>NUCLEOTIDE SEQUENCE [LARGE SCALE GENOMIC DNA]</scope>
    <source>
        <strain evidence="6 7">FT50W</strain>
    </source>
</reference>
<evidence type="ECO:0000256" key="3">
    <source>
        <dbReference type="ARBA" id="ARBA00023145"/>
    </source>
</evidence>